<dbReference type="PROSITE" id="PS00217">
    <property type="entry name" value="SUGAR_TRANSPORT_2"/>
    <property type="match status" value="1"/>
</dbReference>
<evidence type="ECO:0000313" key="8">
    <source>
        <dbReference type="EMBL" id="THD20658.1"/>
    </source>
</evidence>
<dbReference type="PANTHER" id="PTHR23503:SF8">
    <property type="entry name" value="FACILITATED GLUCOSE TRANSPORTER PROTEIN 1"/>
    <property type="match status" value="1"/>
</dbReference>
<dbReference type="GO" id="GO:0015149">
    <property type="term" value="F:hexose transmembrane transporter activity"/>
    <property type="evidence" value="ECO:0007669"/>
    <property type="project" value="TreeGrafter"/>
</dbReference>
<reference evidence="8" key="1">
    <citation type="submission" date="2019-03" db="EMBL/GenBank/DDBJ databases">
        <title>Improved annotation for the trematode Fasciola hepatica.</title>
        <authorList>
            <person name="Choi Y.-J."/>
            <person name="Martin J."/>
            <person name="Mitreva M."/>
        </authorList>
    </citation>
    <scope>NUCLEOTIDE SEQUENCE [LARGE SCALE GENOMIC DNA]</scope>
</reference>
<evidence type="ECO:0000256" key="3">
    <source>
        <dbReference type="ARBA" id="ARBA00022692"/>
    </source>
</evidence>
<protein>
    <submittedName>
        <fullName evidence="8">Solute carrier family 2 facilitated glucose transporter member 3</fullName>
    </submittedName>
</protein>
<feature type="transmembrane region" description="Helical" evidence="6">
    <location>
        <begin position="89"/>
        <end position="110"/>
    </location>
</feature>
<feature type="transmembrane region" description="Helical" evidence="6">
    <location>
        <begin position="345"/>
        <end position="368"/>
    </location>
</feature>
<comment type="caution">
    <text evidence="8">The sequence shown here is derived from an EMBL/GenBank/DDBJ whole genome shotgun (WGS) entry which is preliminary data.</text>
</comment>
<proteinExistence type="predicted"/>
<feature type="transmembrane region" description="Helical" evidence="6">
    <location>
        <begin position="507"/>
        <end position="530"/>
    </location>
</feature>
<sequence length="588" mass="64568">MGVMIFAVFLVITLGTFFQFGYHNGVINQPLELITQFIENVTIERHGEINGTPLTLLTSLCVSTYLIGGLFGSLLGGILSNKLGRRTSIIILSVPCVVGSVLLMLCKWAHSFEMIIIGRLIVGLACGAFTAVGPAYLYEVSPHTVRGAAGSLNQLVCVFSLLLSQLLGLKQAMKTEQLWPLLLGLNAVPCVLTAVCLLFIPESPRFLYIVRNDVESAKAAFFKIGRSPEQVEFELDEMLRELETSQHKVICFASNVFFSDIVDNLLPYPTFTVGAFSRASLSSRTTVFGIERFVIIYHADAHEQASSFMSQFITLTCSSFACCATYQLLYYSGTLFTQNGLTTEQATYATIGLGLALFFSSLVSTLVMDRLGRRVLMIGGLLISFFSLIVFTVCLIIHDSIGAQWPVYIAVAATYVFVIGFGIGPDVGVMVNSYLYSTVLVFQCGMKSYPPVQVSFVRIPSGPVPWLITAEMFTQESRDAAVSMSVAVNWLCNIAIGLLFLQLLTSIGIYSFVPFIIIILGVALFLYFCLPETKGRSVTEVRMQLMHYVQHRSYASYEEISGSYSTAVMENDESENCSESAPIVPVNL</sequence>
<feature type="transmembrane region" description="Helical" evidence="6">
    <location>
        <begin position="375"/>
        <end position="398"/>
    </location>
</feature>
<keyword evidence="5 6" id="KW-0472">Membrane</keyword>
<dbReference type="PRINTS" id="PR00171">
    <property type="entry name" value="SUGRTRNSPORT"/>
</dbReference>
<dbReference type="InterPro" id="IPR005829">
    <property type="entry name" value="Sugar_transporter_CS"/>
</dbReference>
<keyword evidence="2" id="KW-0813">Transport</keyword>
<dbReference type="SUPFAM" id="SSF103473">
    <property type="entry name" value="MFS general substrate transporter"/>
    <property type="match status" value="2"/>
</dbReference>
<keyword evidence="9" id="KW-1185">Reference proteome</keyword>
<dbReference type="PROSITE" id="PS50850">
    <property type="entry name" value="MFS"/>
    <property type="match status" value="1"/>
</dbReference>
<dbReference type="InterPro" id="IPR005828">
    <property type="entry name" value="MFS_sugar_transport-like"/>
</dbReference>
<feature type="domain" description="Major facilitator superfamily (MFS) profile" evidence="7">
    <location>
        <begin position="9"/>
        <end position="534"/>
    </location>
</feature>
<dbReference type="EMBL" id="JXXN02004355">
    <property type="protein sequence ID" value="THD20658.1"/>
    <property type="molecule type" value="Genomic_DNA"/>
</dbReference>
<dbReference type="PANTHER" id="PTHR23503">
    <property type="entry name" value="SOLUTE CARRIER FAMILY 2"/>
    <property type="match status" value="1"/>
</dbReference>
<gene>
    <name evidence="8" type="ORF">D915_008657</name>
</gene>
<feature type="transmembrane region" description="Helical" evidence="6">
    <location>
        <begin position="179"/>
        <end position="200"/>
    </location>
</feature>
<keyword evidence="4 6" id="KW-1133">Transmembrane helix</keyword>
<evidence type="ECO:0000256" key="1">
    <source>
        <dbReference type="ARBA" id="ARBA00004141"/>
    </source>
</evidence>
<evidence type="ECO:0000256" key="4">
    <source>
        <dbReference type="ARBA" id="ARBA00022989"/>
    </source>
</evidence>
<dbReference type="Gene3D" id="1.20.1250.20">
    <property type="entry name" value="MFS general substrate transporter like domains"/>
    <property type="match status" value="3"/>
</dbReference>
<evidence type="ECO:0000259" key="7">
    <source>
        <dbReference type="PROSITE" id="PS50850"/>
    </source>
</evidence>
<feature type="transmembrane region" description="Helical" evidence="6">
    <location>
        <begin position="116"/>
        <end position="138"/>
    </location>
</feature>
<dbReference type="InterPro" id="IPR020846">
    <property type="entry name" value="MFS_dom"/>
</dbReference>
<comment type="subcellular location">
    <subcellularLocation>
        <location evidence="1">Membrane</location>
        <topology evidence="1">Multi-pass membrane protein</topology>
    </subcellularLocation>
</comment>
<keyword evidence="8" id="KW-0762">Sugar transport</keyword>
<dbReference type="AlphaFoldDB" id="A0A4E0RG36"/>
<evidence type="ECO:0000313" key="9">
    <source>
        <dbReference type="Proteomes" id="UP000230066"/>
    </source>
</evidence>
<dbReference type="Proteomes" id="UP000230066">
    <property type="component" value="Unassembled WGS sequence"/>
</dbReference>
<feature type="transmembrane region" description="Helical" evidence="6">
    <location>
        <begin position="312"/>
        <end position="333"/>
    </location>
</feature>
<feature type="transmembrane region" description="Helical" evidence="6">
    <location>
        <begin position="480"/>
        <end position="501"/>
    </location>
</feature>
<dbReference type="InterPro" id="IPR003663">
    <property type="entry name" value="Sugar/inositol_transpt"/>
</dbReference>
<keyword evidence="3 6" id="KW-0812">Transmembrane</keyword>
<dbReference type="InterPro" id="IPR045263">
    <property type="entry name" value="GLUT"/>
</dbReference>
<evidence type="ECO:0000256" key="2">
    <source>
        <dbReference type="ARBA" id="ARBA00022448"/>
    </source>
</evidence>
<name>A0A4E0RG36_FASHE</name>
<feature type="transmembrane region" description="Helical" evidence="6">
    <location>
        <begin position="54"/>
        <end position="77"/>
    </location>
</feature>
<feature type="transmembrane region" description="Helical" evidence="6">
    <location>
        <begin position="404"/>
        <end position="424"/>
    </location>
</feature>
<feature type="transmembrane region" description="Helical" evidence="6">
    <location>
        <begin position="150"/>
        <end position="167"/>
    </location>
</feature>
<evidence type="ECO:0000256" key="6">
    <source>
        <dbReference type="SAM" id="Phobius"/>
    </source>
</evidence>
<dbReference type="GO" id="GO:0016020">
    <property type="term" value="C:membrane"/>
    <property type="evidence" value="ECO:0007669"/>
    <property type="project" value="UniProtKB-SubCell"/>
</dbReference>
<dbReference type="InterPro" id="IPR036259">
    <property type="entry name" value="MFS_trans_sf"/>
</dbReference>
<accession>A0A4E0RG36</accession>
<dbReference type="Pfam" id="PF00083">
    <property type="entry name" value="Sugar_tr"/>
    <property type="match status" value="3"/>
</dbReference>
<evidence type="ECO:0000256" key="5">
    <source>
        <dbReference type="ARBA" id="ARBA00023136"/>
    </source>
</evidence>
<organism evidence="8 9">
    <name type="scientific">Fasciola hepatica</name>
    <name type="common">Liver fluke</name>
    <dbReference type="NCBI Taxonomy" id="6192"/>
    <lineage>
        <taxon>Eukaryota</taxon>
        <taxon>Metazoa</taxon>
        <taxon>Spiralia</taxon>
        <taxon>Lophotrochozoa</taxon>
        <taxon>Platyhelminthes</taxon>
        <taxon>Trematoda</taxon>
        <taxon>Digenea</taxon>
        <taxon>Plagiorchiida</taxon>
        <taxon>Echinostomata</taxon>
        <taxon>Echinostomatoidea</taxon>
        <taxon>Fasciolidae</taxon>
        <taxon>Fasciola</taxon>
    </lineage>
</organism>